<gene>
    <name evidence="2" type="ORF">S12H4_46754</name>
</gene>
<dbReference type="InterPro" id="IPR007569">
    <property type="entry name" value="DUF559"/>
</dbReference>
<feature type="non-terminal residue" evidence="2">
    <location>
        <position position="1"/>
    </location>
</feature>
<dbReference type="Pfam" id="PF04480">
    <property type="entry name" value="DUF559"/>
    <property type="match status" value="1"/>
</dbReference>
<feature type="domain" description="DUF559" evidence="1">
    <location>
        <begin position="1"/>
        <end position="46"/>
    </location>
</feature>
<evidence type="ECO:0000259" key="1">
    <source>
        <dbReference type="Pfam" id="PF04480"/>
    </source>
</evidence>
<protein>
    <recommendedName>
        <fullName evidence="1">DUF559 domain-containing protein</fullName>
    </recommendedName>
</protein>
<accession>X1TIH6</accession>
<reference evidence="2" key="1">
    <citation type="journal article" date="2014" name="Front. Microbiol.">
        <title>High frequency of phylogenetically diverse reductive dehalogenase-homologous genes in deep subseafloor sedimentary metagenomes.</title>
        <authorList>
            <person name="Kawai M."/>
            <person name="Futagami T."/>
            <person name="Toyoda A."/>
            <person name="Takaki Y."/>
            <person name="Nishi S."/>
            <person name="Hori S."/>
            <person name="Arai W."/>
            <person name="Tsubouchi T."/>
            <person name="Morono Y."/>
            <person name="Uchiyama I."/>
            <person name="Ito T."/>
            <person name="Fujiyama A."/>
            <person name="Inagaki F."/>
            <person name="Takami H."/>
        </authorList>
    </citation>
    <scope>NUCLEOTIDE SEQUENCE</scope>
    <source>
        <strain evidence="2">Expedition CK06-06</strain>
    </source>
</reference>
<dbReference type="EMBL" id="BARW01029045">
    <property type="protein sequence ID" value="GAJ05118.1"/>
    <property type="molecule type" value="Genomic_DNA"/>
</dbReference>
<name>X1TIH6_9ZZZZ</name>
<organism evidence="2">
    <name type="scientific">marine sediment metagenome</name>
    <dbReference type="NCBI Taxonomy" id="412755"/>
    <lineage>
        <taxon>unclassified sequences</taxon>
        <taxon>metagenomes</taxon>
        <taxon>ecological metagenomes</taxon>
    </lineage>
</organism>
<proteinExistence type="predicted"/>
<dbReference type="AlphaFoldDB" id="X1TIH6"/>
<sequence length="53" mass="6136">AHKGKEERDNEITEMLTCMGFTVLRIMYKAPLTNKRFCEVIDEIKEFVGDVGE</sequence>
<evidence type="ECO:0000313" key="2">
    <source>
        <dbReference type="EMBL" id="GAJ05118.1"/>
    </source>
</evidence>
<comment type="caution">
    <text evidence="2">The sequence shown here is derived from an EMBL/GenBank/DDBJ whole genome shotgun (WGS) entry which is preliminary data.</text>
</comment>